<dbReference type="OrthoDB" id="6254323at2"/>
<name>B8CQW8_SHEPW</name>
<evidence type="ECO:0000313" key="2">
    <source>
        <dbReference type="Proteomes" id="UP000000753"/>
    </source>
</evidence>
<accession>B8CQW8</accession>
<dbReference type="HOGENOM" id="CLU_056368_2_0_6"/>
<dbReference type="InterPro" id="IPR011990">
    <property type="entry name" value="TPR-like_helical_dom_sf"/>
</dbReference>
<sequence length="383" mass="44103">MEIMKYLLLVCFIISGCQTVPVPTKQPAQMPILAYEADVGDYEIPEPESLISLTAEQVAEFKRFQLQSDVNTLLPFQQVKYFLEKRLVNFNYEGKNYSAAEALELNQGNCMSLALLTYAIASEFQVDISFQLLHTMPVLLDVTDRYSVTSDHVRSFLYETNNNESSTLFSGRKSVVIDYFPNRYDRGGKMIDTDEFFAMLYRNLAADALFSDDLPLAYLLLKKSLSFSKVYAPSINMLAVVLRRLGDVQTAENLYRYGLEVSEDKVTLLSNYHYLLVRQGRIVEALAVKKQLLELDDSSPYKWYLVAQDSIAAADYLSAKVYLNKFIDNTYYFHRAYFELAKVHFKLDEPELAKKALRKALDYTDLPKNQQRYQAKLAWLKSR</sequence>
<reference evidence="1 2" key="1">
    <citation type="journal article" date="2008" name="PLoS ONE">
        <title>Environmental adaptation: genomic analysis of the piezotolerant and psychrotolerant deep-sea iron reducing bacterium Shewanella piezotolerans WP3.</title>
        <authorList>
            <person name="Wang F."/>
            <person name="Wang J."/>
            <person name="Jian H."/>
            <person name="Zhang B."/>
            <person name="Li S."/>
            <person name="Wang F."/>
            <person name="Zeng X."/>
            <person name="Gao L."/>
            <person name="Bartlett D.H."/>
            <person name="Yu J."/>
            <person name="Hu S."/>
            <person name="Xiao X."/>
        </authorList>
    </citation>
    <scope>NUCLEOTIDE SEQUENCE [LARGE SCALE GENOMIC DNA]</scope>
    <source>
        <strain evidence="2">WP3 / JCM 13877</strain>
    </source>
</reference>
<gene>
    <name evidence="1" type="ordered locus">swp_2914</name>
</gene>
<keyword evidence="2" id="KW-1185">Reference proteome</keyword>
<dbReference type="InterPro" id="IPR019734">
    <property type="entry name" value="TPR_rpt"/>
</dbReference>
<dbReference type="eggNOG" id="COG0457">
    <property type="taxonomic scope" value="Bacteria"/>
</dbReference>
<dbReference type="STRING" id="225849.swp_2914"/>
<evidence type="ECO:0000313" key="1">
    <source>
        <dbReference type="EMBL" id="ACJ29640.1"/>
    </source>
</evidence>
<dbReference type="SUPFAM" id="SSF48452">
    <property type="entry name" value="TPR-like"/>
    <property type="match status" value="1"/>
</dbReference>
<dbReference type="KEGG" id="swp:swp_2914"/>
<dbReference type="Pfam" id="PF13181">
    <property type="entry name" value="TPR_8"/>
    <property type="match status" value="1"/>
</dbReference>
<organism evidence="1 2">
    <name type="scientific">Shewanella piezotolerans (strain WP3 / JCM 13877)</name>
    <dbReference type="NCBI Taxonomy" id="225849"/>
    <lineage>
        <taxon>Bacteria</taxon>
        <taxon>Pseudomonadati</taxon>
        <taxon>Pseudomonadota</taxon>
        <taxon>Gammaproteobacteria</taxon>
        <taxon>Alteromonadales</taxon>
        <taxon>Shewanellaceae</taxon>
        <taxon>Shewanella</taxon>
    </lineage>
</organism>
<proteinExistence type="predicted"/>
<dbReference type="PROSITE" id="PS51257">
    <property type="entry name" value="PROKAR_LIPOPROTEIN"/>
    <property type="match status" value="1"/>
</dbReference>
<dbReference type="SMART" id="SM00028">
    <property type="entry name" value="TPR"/>
    <property type="match status" value="2"/>
</dbReference>
<protein>
    <submittedName>
        <fullName evidence="1">TPR repeat protein</fullName>
    </submittedName>
</protein>
<dbReference type="AlphaFoldDB" id="B8CQW8"/>
<dbReference type="Gene3D" id="1.25.40.10">
    <property type="entry name" value="Tetratricopeptide repeat domain"/>
    <property type="match status" value="1"/>
</dbReference>
<dbReference type="Proteomes" id="UP000000753">
    <property type="component" value="Chromosome"/>
</dbReference>
<dbReference type="EMBL" id="CP000472">
    <property type="protein sequence ID" value="ACJ29640.1"/>
    <property type="molecule type" value="Genomic_DNA"/>
</dbReference>